<keyword evidence="3" id="KW-1185">Reference proteome</keyword>
<keyword evidence="1" id="KW-1133">Transmembrane helix</keyword>
<accession>A0A1A9QF49</accession>
<organism evidence="2 3">
    <name type="scientific">Candidatus Mycoplasma haematobovis</name>
    <dbReference type="NCBI Taxonomy" id="432608"/>
    <lineage>
        <taxon>Bacteria</taxon>
        <taxon>Bacillati</taxon>
        <taxon>Mycoplasmatota</taxon>
        <taxon>Mollicutes</taxon>
        <taxon>Mycoplasmataceae</taxon>
        <taxon>Mycoplasma</taxon>
    </lineage>
</organism>
<name>A0A1A9QF49_9MOLU</name>
<sequence>MFSDLLKKSEELIAWWKIELGITIMSLSILLFIFGISTNWEIPSLESLDSEKINEHAPLFAATGIILVLLIGLIIISVIKSFRALSSFNHLFERISEGKSKYILKKSKILLTSIICLTTFPLIVIAPEISSVLALGIMVCKFLFYKNNKEIYNLANDATKRRVP</sequence>
<dbReference type="RefSeq" id="WP_187149999.1">
    <property type="nucleotide sequence ID" value="NZ_LWUJ01000010.1"/>
</dbReference>
<protein>
    <submittedName>
        <fullName evidence="2">Uncharacterized protein</fullName>
    </submittedName>
</protein>
<dbReference type="EMBL" id="LWUJ01000010">
    <property type="protein sequence ID" value="OAL10764.1"/>
    <property type="molecule type" value="Genomic_DNA"/>
</dbReference>
<keyword evidence="1" id="KW-0812">Transmembrane</keyword>
<dbReference type="Proteomes" id="UP000077623">
    <property type="component" value="Unassembled WGS sequence"/>
</dbReference>
<feature type="transmembrane region" description="Helical" evidence="1">
    <location>
        <begin position="12"/>
        <end position="37"/>
    </location>
</feature>
<comment type="caution">
    <text evidence="2">The sequence shown here is derived from an EMBL/GenBank/DDBJ whole genome shotgun (WGS) entry which is preliminary data.</text>
</comment>
<evidence type="ECO:0000313" key="2">
    <source>
        <dbReference type="EMBL" id="OAL10764.1"/>
    </source>
</evidence>
<keyword evidence="1" id="KW-0472">Membrane</keyword>
<reference evidence="3" key="1">
    <citation type="submission" date="2016-04" db="EMBL/GenBank/DDBJ databases">
        <authorList>
            <person name="Quiroz-Castaneda R.E."/>
            <person name="Martinez-Ocampo F."/>
        </authorList>
    </citation>
    <scope>NUCLEOTIDE SEQUENCE [LARGE SCALE GENOMIC DNA]</scope>
    <source>
        <strain evidence="3">INIFAP01</strain>
    </source>
</reference>
<feature type="transmembrane region" description="Helical" evidence="1">
    <location>
        <begin position="109"/>
        <end position="139"/>
    </location>
</feature>
<proteinExistence type="predicted"/>
<dbReference type="AlphaFoldDB" id="A0A1A9QF49"/>
<dbReference type="STRING" id="432608.A6V39_01735"/>
<evidence type="ECO:0000256" key="1">
    <source>
        <dbReference type="SAM" id="Phobius"/>
    </source>
</evidence>
<feature type="transmembrane region" description="Helical" evidence="1">
    <location>
        <begin position="57"/>
        <end position="79"/>
    </location>
</feature>
<evidence type="ECO:0000313" key="3">
    <source>
        <dbReference type="Proteomes" id="UP000077623"/>
    </source>
</evidence>
<gene>
    <name evidence="2" type="ORF">A6V39_01735</name>
</gene>